<accession>A0ABV4CWP8</accession>
<feature type="domain" description="Type IX secretion system protein PorV" evidence="1">
    <location>
        <begin position="27"/>
        <end position="267"/>
    </location>
</feature>
<sequence length="394" mass="43550">MYRFTNSAIGALLVAAAAHMTCYGQSKDDFNPIQTGVTSLSIAPDARGASMGDIGAATEPDANSQFWNPSKYAFAYSNAAVSLSYTPWLRKIVNDIFLANVAGYWKVGRDDNQALSASLRYFSLGEIDTSGDVYGGRSLTPYELSVDVGYSRKLSEKYSMGVVLRYIYSDLGFSTSYAGDQQTGASAFSVDVAGYYTTYPVIGRNECQWSLGWNLSNIGSKVSYNDGEDPAFLPANLRIGTTFTFPLADYHNLALSLDLNKLLVPAKPRLKDYGSEEEYLDAEADWENMSSITGIFKSFSDAPGGFKEELREIMWSVGAEYSYNRQFFLRAGYYYENEFKGGRKYFAMGAGFALNVLSLDAAYMIASQQTSPLDQTLRFTLTFDMDGLKTLFSR</sequence>
<evidence type="ECO:0000313" key="2">
    <source>
        <dbReference type="EMBL" id="MEY8245412.1"/>
    </source>
</evidence>
<keyword evidence="3" id="KW-1185">Reference proteome</keyword>
<dbReference type="NCBIfam" id="NF033710">
    <property type="entry name" value="T9SS_OM_PorV"/>
    <property type="match status" value="1"/>
</dbReference>
<dbReference type="SUPFAM" id="SSF56935">
    <property type="entry name" value="Porins"/>
    <property type="match status" value="1"/>
</dbReference>
<dbReference type="Gene3D" id="2.40.160.60">
    <property type="entry name" value="Outer membrane protein transport protein (OMPP1/FadL/TodX)"/>
    <property type="match status" value="1"/>
</dbReference>
<proteinExistence type="predicted"/>
<organism evidence="2 3">
    <name type="scientific">Heminiphilus faecis</name>
    <dbReference type="NCBI Taxonomy" id="2601703"/>
    <lineage>
        <taxon>Bacteria</taxon>
        <taxon>Pseudomonadati</taxon>
        <taxon>Bacteroidota</taxon>
        <taxon>Bacteroidia</taxon>
        <taxon>Bacteroidales</taxon>
        <taxon>Muribaculaceae</taxon>
        <taxon>Heminiphilus</taxon>
    </lineage>
</organism>
<comment type="caution">
    <text evidence="2">The sequence shown here is derived from an EMBL/GenBank/DDBJ whole genome shotgun (WGS) entry which is preliminary data.</text>
</comment>
<dbReference type="InterPro" id="IPR047799">
    <property type="entry name" value="T9SS_OM_PorV"/>
</dbReference>
<dbReference type="InterPro" id="IPR045741">
    <property type="entry name" value="PorV"/>
</dbReference>
<dbReference type="Pfam" id="PF19572">
    <property type="entry name" value="PorV"/>
    <property type="match status" value="1"/>
</dbReference>
<gene>
    <name evidence="2" type="primary">porV</name>
    <name evidence="2" type="ORF">AAK873_07260</name>
</gene>
<dbReference type="Proteomes" id="UP001565200">
    <property type="component" value="Unassembled WGS sequence"/>
</dbReference>
<dbReference type="EMBL" id="JBCLPP010000016">
    <property type="protein sequence ID" value="MEY8245412.1"/>
    <property type="molecule type" value="Genomic_DNA"/>
</dbReference>
<dbReference type="RefSeq" id="WP_121699758.1">
    <property type="nucleotide sequence ID" value="NZ_JBCLPP010000016.1"/>
</dbReference>
<evidence type="ECO:0000259" key="1">
    <source>
        <dbReference type="Pfam" id="PF19572"/>
    </source>
</evidence>
<reference evidence="2 3" key="1">
    <citation type="submission" date="2024-03" db="EMBL/GenBank/DDBJ databases">
        <title>Mouse gut bacterial collection (mGBC) of GemPharmatech.</title>
        <authorList>
            <person name="He Y."/>
            <person name="Dong L."/>
            <person name="Wu D."/>
            <person name="Gao X."/>
            <person name="Lin Z."/>
        </authorList>
    </citation>
    <scope>NUCLEOTIDE SEQUENCE [LARGE SCALE GENOMIC DNA]</scope>
    <source>
        <strain evidence="2 3">54-13</strain>
    </source>
</reference>
<protein>
    <submittedName>
        <fullName evidence="2">Type IX secretion system outer membrane channel protein PorV</fullName>
    </submittedName>
</protein>
<dbReference type="NCBIfam" id="NF033709">
    <property type="entry name" value="PorV_fam"/>
    <property type="match status" value="1"/>
</dbReference>
<name>A0ABV4CWP8_9BACT</name>
<evidence type="ECO:0000313" key="3">
    <source>
        <dbReference type="Proteomes" id="UP001565200"/>
    </source>
</evidence>